<sequence>MGLNSLGKGDWRGISRHFVQTRTPTQVASHAQKYFIRQQNTQKRKRRASLFDIQQGHGDGATTFVAQQMSGGSQNGGSDATIATAALAKGSKGSNNNATSSSLTKMLKNNGNTKGSQNDKLNSREEESMRTLADMVLTHDARQQKNDTTKQQRQQKQNDSAILQQQQQQQQHQRFLQEQKEYANGHPIAGQFYGAQSPPQTIPMTSPYYYNPMFAPTHSFVPPHAASPTEMSMFPPMDPSQQQQNMNDWMAQMQRNSVAYQQQQQMAMASAMAAGIHPSMWTAQYNMLLSGQNPAVMGILRPSSQSAETQSTAETKEKIKGGGPDAARMKVSDSFTSYQGRDSPVDAAGLYRPVAGYPSRTEWLGATPLPQKSIPVPASTNAAVEP</sequence>
<feature type="compositionally biased region" description="Basic and acidic residues" evidence="5">
    <location>
        <begin position="140"/>
        <end position="150"/>
    </location>
</feature>
<dbReference type="InterPro" id="IPR017930">
    <property type="entry name" value="Myb_dom"/>
</dbReference>
<dbReference type="EMBL" id="FO082274">
    <property type="protein sequence ID" value="CCO16794.1"/>
    <property type="molecule type" value="Genomic_DNA"/>
</dbReference>
<reference evidence="7 8" key="1">
    <citation type="submission" date="2011-10" db="EMBL/GenBank/DDBJ databases">
        <authorList>
            <person name="Genoscope - CEA"/>
        </authorList>
    </citation>
    <scope>NUCLEOTIDE SEQUENCE [LARGE SCALE GENOMIC DNA]</scope>
    <source>
        <strain evidence="7 8">RCC 1105</strain>
    </source>
</reference>
<keyword evidence="4" id="KW-0539">Nucleus</keyword>
<dbReference type="SUPFAM" id="SSF46689">
    <property type="entry name" value="Homeodomain-like"/>
    <property type="match status" value="1"/>
</dbReference>
<proteinExistence type="predicted"/>
<feature type="region of interest" description="Disordered" evidence="5">
    <location>
        <begin position="304"/>
        <end position="346"/>
    </location>
</feature>
<feature type="compositionally biased region" description="Polar residues" evidence="5">
    <location>
        <begin position="304"/>
        <end position="313"/>
    </location>
</feature>
<dbReference type="InterPro" id="IPR006447">
    <property type="entry name" value="Myb_dom_plants"/>
</dbReference>
<evidence type="ECO:0000313" key="7">
    <source>
        <dbReference type="EMBL" id="CCO16794.1"/>
    </source>
</evidence>
<evidence type="ECO:0000256" key="5">
    <source>
        <dbReference type="SAM" id="MobiDB-lite"/>
    </source>
</evidence>
<dbReference type="PROSITE" id="PS51294">
    <property type="entry name" value="HTH_MYB"/>
    <property type="match status" value="1"/>
</dbReference>
<keyword evidence="8" id="KW-1185">Reference proteome</keyword>
<evidence type="ECO:0000256" key="4">
    <source>
        <dbReference type="ARBA" id="ARBA00023242"/>
    </source>
</evidence>
<keyword evidence="1" id="KW-0805">Transcription regulation</keyword>
<evidence type="ECO:0000256" key="3">
    <source>
        <dbReference type="ARBA" id="ARBA00023163"/>
    </source>
</evidence>
<dbReference type="AlphaFoldDB" id="K8EFM5"/>
<dbReference type="InterPro" id="IPR052245">
    <property type="entry name" value="Plant_Stress_Dev_TF"/>
</dbReference>
<dbReference type="NCBIfam" id="TIGR01557">
    <property type="entry name" value="myb_SHAQKYF"/>
    <property type="match status" value="1"/>
</dbReference>
<feature type="compositionally biased region" description="Polar residues" evidence="5">
    <location>
        <begin position="151"/>
        <end position="163"/>
    </location>
</feature>
<dbReference type="OrthoDB" id="118550at2759"/>
<protein>
    <recommendedName>
        <fullName evidence="6">HTH myb-type domain-containing protein</fullName>
    </recommendedName>
</protein>
<feature type="region of interest" description="Disordered" evidence="5">
    <location>
        <begin position="365"/>
        <end position="386"/>
    </location>
</feature>
<dbReference type="GO" id="GO:0003677">
    <property type="term" value="F:DNA binding"/>
    <property type="evidence" value="ECO:0007669"/>
    <property type="project" value="UniProtKB-KW"/>
</dbReference>
<dbReference type="GO" id="GO:0006355">
    <property type="term" value="P:regulation of DNA-templated transcription"/>
    <property type="evidence" value="ECO:0007669"/>
    <property type="project" value="UniProtKB-ARBA"/>
</dbReference>
<dbReference type="Proteomes" id="UP000198341">
    <property type="component" value="Chromosome 5"/>
</dbReference>
<dbReference type="STRING" id="41875.K8EFM5"/>
<feature type="region of interest" description="Disordered" evidence="5">
    <location>
        <begin position="89"/>
        <end position="128"/>
    </location>
</feature>
<feature type="domain" description="HTH myb-type" evidence="6">
    <location>
        <begin position="1"/>
        <end position="39"/>
    </location>
</feature>
<feature type="compositionally biased region" description="Polar residues" evidence="5">
    <location>
        <begin position="92"/>
        <end position="120"/>
    </location>
</feature>
<keyword evidence="2" id="KW-0238">DNA-binding</keyword>
<keyword evidence="3" id="KW-0804">Transcription</keyword>
<dbReference type="KEGG" id="bpg:Bathy05g01260"/>
<evidence type="ECO:0000256" key="2">
    <source>
        <dbReference type="ARBA" id="ARBA00023125"/>
    </source>
</evidence>
<evidence type="ECO:0000259" key="6">
    <source>
        <dbReference type="PROSITE" id="PS51294"/>
    </source>
</evidence>
<dbReference type="GeneID" id="19015630"/>
<accession>K8EFM5</accession>
<dbReference type="PANTHER" id="PTHR44191">
    <property type="entry name" value="TRANSCRIPTION FACTOR KUA1"/>
    <property type="match status" value="1"/>
</dbReference>
<dbReference type="CDD" id="cd00167">
    <property type="entry name" value="SANT"/>
    <property type="match status" value="1"/>
</dbReference>
<gene>
    <name evidence="7" type="ORF">Bathy05g01260</name>
</gene>
<dbReference type="RefSeq" id="XP_007513236.1">
    <property type="nucleotide sequence ID" value="XM_007513174.1"/>
</dbReference>
<evidence type="ECO:0000313" key="8">
    <source>
        <dbReference type="Proteomes" id="UP000198341"/>
    </source>
</evidence>
<evidence type="ECO:0000256" key="1">
    <source>
        <dbReference type="ARBA" id="ARBA00023015"/>
    </source>
</evidence>
<name>K8EFM5_9CHLO</name>
<dbReference type="Gene3D" id="1.10.10.60">
    <property type="entry name" value="Homeodomain-like"/>
    <property type="match status" value="1"/>
</dbReference>
<dbReference type="InterPro" id="IPR009057">
    <property type="entry name" value="Homeodomain-like_sf"/>
</dbReference>
<feature type="compositionally biased region" description="Low complexity" evidence="5">
    <location>
        <begin position="164"/>
        <end position="174"/>
    </location>
</feature>
<dbReference type="InterPro" id="IPR001005">
    <property type="entry name" value="SANT/Myb"/>
</dbReference>
<feature type="region of interest" description="Disordered" evidence="5">
    <location>
        <begin position="140"/>
        <end position="175"/>
    </location>
</feature>
<dbReference type="PANTHER" id="PTHR44191:SF62">
    <property type="entry name" value="OS04G0341900 PROTEIN"/>
    <property type="match status" value="1"/>
</dbReference>
<organism evidence="7 8">
    <name type="scientific">Bathycoccus prasinos</name>
    <dbReference type="NCBI Taxonomy" id="41875"/>
    <lineage>
        <taxon>Eukaryota</taxon>
        <taxon>Viridiplantae</taxon>
        <taxon>Chlorophyta</taxon>
        <taxon>Mamiellophyceae</taxon>
        <taxon>Mamiellales</taxon>
        <taxon>Bathycoccaceae</taxon>
        <taxon>Bathycoccus</taxon>
    </lineage>
</organism>